<dbReference type="EMBL" id="MK500442">
    <property type="protein sequence ID" value="QBK89827.1"/>
    <property type="molecule type" value="Genomic_DNA"/>
</dbReference>
<feature type="compositionally biased region" description="Low complexity" evidence="1">
    <location>
        <begin position="454"/>
        <end position="465"/>
    </location>
</feature>
<feature type="compositionally biased region" description="Basic and acidic residues" evidence="1">
    <location>
        <begin position="501"/>
        <end position="516"/>
    </location>
</feature>
<feature type="transmembrane region" description="Helical" evidence="2">
    <location>
        <begin position="320"/>
        <end position="344"/>
    </location>
</feature>
<feature type="transmembrane region" description="Helical" evidence="2">
    <location>
        <begin position="209"/>
        <end position="228"/>
    </location>
</feature>
<keyword evidence="2" id="KW-0812">Transmembrane</keyword>
<evidence type="ECO:0000256" key="2">
    <source>
        <dbReference type="SAM" id="Phobius"/>
    </source>
</evidence>
<feature type="transmembrane region" description="Helical" evidence="2">
    <location>
        <begin position="397"/>
        <end position="417"/>
    </location>
</feature>
<feature type="transmembrane region" description="Helical" evidence="2">
    <location>
        <begin position="248"/>
        <end position="268"/>
    </location>
</feature>
<proteinExistence type="predicted"/>
<feature type="region of interest" description="Disordered" evidence="1">
    <location>
        <begin position="453"/>
        <end position="535"/>
    </location>
</feature>
<name>A0A481Z263_9VIRU</name>
<reference evidence="3" key="1">
    <citation type="journal article" date="2019" name="MBio">
        <title>Virus Genomes from Deep Sea Sediments Expand the Ocean Megavirome and Support Independent Origins of Viral Gigantism.</title>
        <authorList>
            <person name="Backstrom D."/>
            <person name="Yutin N."/>
            <person name="Jorgensen S.L."/>
            <person name="Dharamshi J."/>
            <person name="Homa F."/>
            <person name="Zaremba-Niedwiedzka K."/>
            <person name="Spang A."/>
            <person name="Wolf Y.I."/>
            <person name="Koonin E.V."/>
            <person name="Ettema T.J."/>
        </authorList>
    </citation>
    <scope>NUCLEOTIDE SEQUENCE</scope>
</reference>
<accession>A0A481Z263</accession>
<keyword evidence="2" id="KW-1133">Transmembrane helix</keyword>
<organism evidence="3">
    <name type="scientific">Pithovirus LCPAC101</name>
    <dbReference type="NCBI Taxonomy" id="2506586"/>
    <lineage>
        <taxon>Viruses</taxon>
        <taxon>Pithoviruses</taxon>
    </lineage>
</organism>
<keyword evidence="2" id="KW-0472">Membrane</keyword>
<feature type="compositionally biased region" description="Low complexity" evidence="1">
    <location>
        <begin position="519"/>
        <end position="529"/>
    </location>
</feature>
<gene>
    <name evidence="3" type="ORF">LCPAC101_01100</name>
</gene>
<feature type="transmembrane region" description="Helical" evidence="2">
    <location>
        <begin position="289"/>
        <end position="314"/>
    </location>
</feature>
<sequence length="535" mass="60852">MKRVWILISLFILAVSAKLSIFNTSIDIETINGRVDGWINYDVIYNHELINMINSESIEGIAKDKIGIYIFNPIETSYEEKLDAIAYHGAKSAILKSLVNPLTVDPPGNAFYNTDSTGTHRFDIPIVEMDQTNFDMLIGMLNSTSKTFGNLTFTEKNLYIEFDRSFGQHLVSIIHILWTILNFVLCMIKLYQFDFFSTSMIKNIKNEKYMLPYLCLGLTSISTILKFINAININNVNLLYDFRSSRVLYTLHLLFFIISHMLLGLWAFRILILAKSLKASSKFFGKKTVITFVFLCILLVVLEFISDTGTFTFAQGNPLWTFYVIGIYVIYDIGMIGLYTYSNISILLMIRTNSNRALNRTAKRLIIKLFFTILGMFIWLIMLILQFPSYYFIAKRYTGLFGFYGINISETSLILSYDKRLKDGIRSTTKSTHKNFGSHNETSITLVKTKDKSSSVGSSFSLDYSPGSKKSSDQGGPLIHDKLANKDKYDSSSSSQKRTSSHSDHTVISMNKKDHMTNSSSQSDTLSQSDHIKNP</sequence>
<evidence type="ECO:0000313" key="3">
    <source>
        <dbReference type="EMBL" id="QBK89827.1"/>
    </source>
</evidence>
<protein>
    <submittedName>
        <fullName evidence="3">Uncharacterized protein</fullName>
    </submittedName>
</protein>
<feature type="transmembrane region" description="Helical" evidence="2">
    <location>
        <begin position="166"/>
        <end position="188"/>
    </location>
</feature>
<feature type="transmembrane region" description="Helical" evidence="2">
    <location>
        <begin position="365"/>
        <end position="385"/>
    </location>
</feature>
<feature type="compositionally biased region" description="Basic and acidic residues" evidence="1">
    <location>
        <begin position="479"/>
        <end position="490"/>
    </location>
</feature>
<evidence type="ECO:0000256" key="1">
    <source>
        <dbReference type="SAM" id="MobiDB-lite"/>
    </source>
</evidence>